<dbReference type="STRING" id="1121321.SAMN04488530_14313"/>
<dbReference type="SUPFAM" id="SSF50729">
    <property type="entry name" value="PH domain-like"/>
    <property type="match status" value="1"/>
</dbReference>
<dbReference type="PANTHER" id="PTHR35796:SF2">
    <property type="entry name" value="YVBH-LIKE OLIGOMERISATION REGION"/>
    <property type="match status" value="1"/>
</dbReference>
<dbReference type="AlphaFoldDB" id="A0A1M5SPD9"/>
<evidence type="ECO:0000259" key="1">
    <source>
        <dbReference type="Pfam" id="PF08000"/>
    </source>
</evidence>
<dbReference type="OrthoDB" id="2351508at2"/>
<dbReference type="Gene3D" id="2.30.29.50">
    <property type="entry name" value="Bacterial Pleckstrin homology domain"/>
    <property type="match status" value="1"/>
</dbReference>
<name>A0A1M5SPD9_9FIRM</name>
<protein>
    <submittedName>
        <fullName evidence="3">YvbH-like oligomerisation region</fullName>
    </submittedName>
</protein>
<keyword evidence="4" id="KW-1185">Reference proteome</keyword>
<gene>
    <name evidence="3" type="ORF">SAMN04488530_14313</name>
</gene>
<dbReference type="InterPro" id="IPR037063">
    <property type="entry name" value="PHb_sf"/>
</dbReference>
<dbReference type="InterPro" id="IPR012544">
    <property type="entry name" value="PHb"/>
</dbReference>
<evidence type="ECO:0000313" key="3">
    <source>
        <dbReference type="EMBL" id="SHH39823.1"/>
    </source>
</evidence>
<accession>A0A1M5SPD9</accession>
<dbReference type="Pfam" id="PF08000">
    <property type="entry name" value="bPH_1"/>
    <property type="match status" value="1"/>
</dbReference>
<feature type="domain" description="Bacterial Pleckstrin homology" evidence="1">
    <location>
        <begin position="14"/>
        <end position="136"/>
    </location>
</feature>
<dbReference type="Gene3D" id="1.10.287.210">
    <property type="match status" value="1"/>
</dbReference>
<organism evidence="3 4">
    <name type="scientific">Asaccharospora irregularis DSM 2635</name>
    <dbReference type="NCBI Taxonomy" id="1121321"/>
    <lineage>
        <taxon>Bacteria</taxon>
        <taxon>Bacillati</taxon>
        <taxon>Bacillota</taxon>
        <taxon>Clostridia</taxon>
        <taxon>Peptostreptococcales</taxon>
        <taxon>Peptostreptococcaceae</taxon>
        <taxon>Asaccharospora</taxon>
    </lineage>
</organism>
<dbReference type="EMBL" id="FQWX01000043">
    <property type="protein sequence ID" value="SHH39823.1"/>
    <property type="molecule type" value="Genomic_DNA"/>
</dbReference>
<evidence type="ECO:0000259" key="2">
    <source>
        <dbReference type="Pfam" id="PF11724"/>
    </source>
</evidence>
<sequence length="208" mass="23790">MAGNLFGKMAADTFGLSDIGKIIDQKDFDKVDGDDYIMHEDGEKIFFVIKSKSDEYVFTNRGLLHVDGASAVSKKRTVRRHEFSNEKVHSITLETAGTVDLDVEIKFSFENTDFSIDVDKNQLEKLKDLYKTLLEISRIQGLNYKLLDDGKNGLKMANDALSRCKIEGNNIAKIAEDLTNFNLDFMEALRRTYNNRDFSEVYEKYINN</sequence>
<reference evidence="4" key="1">
    <citation type="submission" date="2016-11" db="EMBL/GenBank/DDBJ databases">
        <authorList>
            <person name="Varghese N."/>
            <person name="Submissions S."/>
        </authorList>
    </citation>
    <scope>NUCLEOTIDE SEQUENCE [LARGE SCALE GENOMIC DNA]</scope>
    <source>
        <strain evidence="4">DSM 2635</strain>
    </source>
</reference>
<proteinExistence type="predicted"/>
<evidence type="ECO:0000313" key="4">
    <source>
        <dbReference type="Proteomes" id="UP000243255"/>
    </source>
</evidence>
<feature type="domain" description="YvbH-like oligomerisation" evidence="2">
    <location>
        <begin position="151"/>
        <end position="208"/>
    </location>
</feature>
<dbReference type="PANTHER" id="PTHR35796">
    <property type="entry name" value="HYPOTHETICAL CYTOSOLIC PROTEIN"/>
    <property type="match status" value="1"/>
</dbReference>
<dbReference type="RefSeq" id="WP_073127460.1">
    <property type="nucleotide sequence ID" value="NZ_BAABCH010000077.1"/>
</dbReference>
<dbReference type="Pfam" id="PF11724">
    <property type="entry name" value="YvbH_ext"/>
    <property type="match status" value="1"/>
</dbReference>
<dbReference type="Proteomes" id="UP000243255">
    <property type="component" value="Unassembled WGS sequence"/>
</dbReference>
<dbReference type="InterPro" id="IPR021722">
    <property type="entry name" value="YvbH_oligomer_dom"/>
</dbReference>